<protein>
    <submittedName>
        <fullName evidence="2">Uncharacterized protein</fullName>
    </submittedName>
</protein>
<dbReference type="EMBL" id="LQYN01000014">
    <property type="protein sequence ID" value="KYD10411.1"/>
    <property type="molecule type" value="Genomic_DNA"/>
</dbReference>
<dbReference type="Proteomes" id="UP000075666">
    <property type="component" value="Unassembled WGS sequence"/>
</dbReference>
<evidence type="ECO:0000256" key="1">
    <source>
        <dbReference type="SAM" id="MobiDB-lite"/>
    </source>
</evidence>
<evidence type="ECO:0000313" key="2">
    <source>
        <dbReference type="EMBL" id="KYD10411.1"/>
    </source>
</evidence>
<gene>
    <name evidence="2" type="ORF">B4102_2346</name>
</gene>
<dbReference type="PATRIC" id="fig|46224.3.peg.1122"/>
<keyword evidence="3" id="KW-1185">Reference proteome</keyword>
<feature type="region of interest" description="Disordered" evidence="1">
    <location>
        <begin position="1"/>
        <end position="23"/>
    </location>
</feature>
<evidence type="ECO:0000313" key="3">
    <source>
        <dbReference type="Proteomes" id="UP000075666"/>
    </source>
</evidence>
<accession>A0A150LDJ4</accession>
<name>A0A150LDJ4_9BACI</name>
<comment type="caution">
    <text evidence="2">The sequence shown here is derived from an EMBL/GenBank/DDBJ whole genome shotgun (WGS) entry which is preliminary data.</text>
</comment>
<dbReference type="AlphaFoldDB" id="A0A150LDJ4"/>
<dbReference type="RefSeq" id="WP_268884751.1">
    <property type="nucleotide sequence ID" value="NZ_JABWUJ010000011.1"/>
</dbReference>
<proteinExistence type="predicted"/>
<reference evidence="2 3" key="1">
    <citation type="submission" date="2016-01" db="EMBL/GenBank/DDBJ databases">
        <title>Genome Sequences of Twelve Sporeforming Bacillus Species Isolated from Foods.</title>
        <authorList>
            <person name="Berendsen E.M."/>
            <person name="Wells-Bennik M.H."/>
            <person name="Krawcyk A.O."/>
            <person name="De Jong A."/>
            <person name="Holsappel S."/>
            <person name="Eijlander R.T."/>
            <person name="Kuipers O.P."/>
        </authorList>
    </citation>
    <scope>NUCLEOTIDE SEQUENCE [LARGE SCALE GENOMIC DNA]</scope>
    <source>
        <strain evidence="2 3">B4102</strain>
    </source>
</reference>
<organism evidence="2 3">
    <name type="scientific">Heyndrickxia sporothermodurans</name>
    <dbReference type="NCBI Taxonomy" id="46224"/>
    <lineage>
        <taxon>Bacteria</taxon>
        <taxon>Bacillati</taxon>
        <taxon>Bacillota</taxon>
        <taxon>Bacilli</taxon>
        <taxon>Bacillales</taxon>
        <taxon>Bacillaceae</taxon>
        <taxon>Heyndrickxia</taxon>
    </lineage>
</organism>
<sequence length="41" mass="4770">MIKRIKKDIENQGKRKNKRLTPTKSKILKGNAALLFVQTLF</sequence>